<keyword evidence="7" id="KW-0808">Transferase</keyword>
<evidence type="ECO:0000256" key="5">
    <source>
        <dbReference type="ARBA" id="ARBA00015043"/>
    </source>
</evidence>
<dbReference type="InterPro" id="IPR016181">
    <property type="entry name" value="Acyl_CoA_acyltransferase"/>
</dbReference>
<protein>
    <recommendedName>
        <fullName evidence="5">N-alpha-acetyltransferase 40</fullName>
        <ecNumber evidence="4">2.3.1.257</ecNumber>
    </recommendedName>
    <alternativeName>
        <fullName evidence="14">N-acetyltransferase 11</fullName>
    </alternativeName>
    <alternativeName>
        <fullName evidence="15">N-alpha-acetyltransferase D</fullName>
    </alternativeName>
</protein>
<organism evidence="17 18">
    <name type="scientific">Eptatretus burgeri</name>
    <name type="common">Inshore hagfish</name>
    <dbReference type="NCBI Taxonomy" id="7764"/>
    <lineage>
        <taxon>Eukaryota</taxon>
        <taxon>Metazoa</taxon>
        <taxon>Chordata</taxon>
        <taxon>Craniata</taxon>
        <taxon>Vertebrata</taxon>
        <taxon>Cyclostomata</taxon>
        <taxon>Myxini</taxon>
        <taxon>Myxiniformes</taxon>
        <taxon>Myxinidae</taxon>
        <taxon>Eptatretinae</taxon>
        <taxon>Eptatretus</taxon>
    </lineage>
</organism>
<dbReference type="CDD" id="cd04301">
    <property type="entry name" value="NAT_SF"/>
    <property type="match status" value="1"/>
</dbReference>
<keyword evidence="11" id="KW-0012">Acyltransferase</keyword>
<dbReference type="SUPFAM" id="SSF55729">
    <property type="entry name" value="Acyl-CoA N-acyltransferases (Nat)"/>
    <property type="match status" value="1"/>
</dbReference>
<evidence type="ECO:0000256" key="1">
    <source>
        <dbReference type="ARBA" id="ARBA00004123"/>
    </source>
</evidence>
<dbReference type="Gene3D" id="3.40.630.30">
    <property type="match status" value="1"/>
</dbReference>
<dbReference type="Pfam" id="PF00583">
    <property type="entry name" value="Acetyltransf_1"/>
    <property type="match status" value="1"/>
</dbReference>
<keyword evidence="6" id="KW-0963">Cytoplasm</keyword>
<evidence type="ECO:0000256" key="8">
    <source>
        <dbReference type="ARBA" id="ARBA00022707"/>
    </source>
</evidence>
<keyword evidence="8" id="KW-0519">Myristate</keyword>
<dbReference type="InterPro" id="IPR000182">
    <property type="entry name" value="GNAT_dom"/>
</dbReference>
<evidence type="ECO:0000256" key="3">
    <source>
        <dbReference type="ARBA" id="ARBA00008870"/>
    </source>
</evidence>
<evidence type="ECO:0000313" key="18">
    <source>
        <dbReference type="Proteomes" id="UP000694388"/>
    </source>
</evidence>
<dbReference type="Proteomes" id="UP000694388">
    <property type="component" value="Unplaced"/>
</dbReference>
<dbReference type="GO" id="GO:1990189">
    <property type="term" value="F:protein N-terminal-serine acetyltransferase activity"/>
    <property type="evidence" value="ECO:0007669"/>
    <property type="project" value="UniProtKB-EC"/>
</dbReference>
<evidence type="ECO:0000256" key="15">
    <source>
        <dbReference type="ARBA" id="ARBA00082154"/>
    </source>
</evidence>
<keyword evidence="18" id="KW-1185">Reference proteome</keyword>
<dbReference type="PANTHER" id="PTHR20531">
    <property type="entry name" value="N-ALPHA-ACETYLTRANSFERASE 40"/>
    <property type="match status" value="1"/>
</dbReference>
<dbReference type="FunFam" id="3.40.630.30:FF:000033">
    <property type="entry name" value="N-alpha-acetyltransferase 40 isoform X1"/>
    <property type="match status" value="1"/>
</dbReference>
<evidence type="ECO:0000256" key="13">
    <source>
        <dbReference type="ARBA" id="ARBA00049524"/>
    </source>
</evidence>
<dbReference type="PROSITE" id="PS51186">
    <property type="entry name" value="GNAT"/>
    <property type="match status" value="1"/>
</dbReference>
<evidence type="ECO:0000256" key="14">
    <source>
        <dbReference type="ARBA" id="ARBA00079213"/>
    </source>
</evidence>
<comment type="similarity">
    <text evidence="3">Belongs to the acetyltransferase family. NAA40 subfamily.</text>
</comment>
<comment type="catalytic activity">
    <reaction evidence="13">
        <text>N-terminal L-seryl-[histone H4] + acetyl-CoA = N-terminal N(alpha)-acetyl-L-seryl-[histone H4] + CoA + H(+)</text>
        <dbReference type="Rhea" id="RHEA:50596"/>
        <dbReference type="Rhea" id="RHEA-COMP:12740"/>
        <dbReference type="Rhea" id="RHEA-COMP:12743"/>
        <dbReference type="ChEBI" id="CHEBI:15378"/>
        <dbReference type="ChEBI" id="CHEBI:57287"/>
        <dbReference type="ChEBI" id="CHEBI:57288"/>
        <dbReference type="ChEBI" id="CHEBI:64738"/>
        <dbReference type="ChEBI" id="CHEBI:83690"/>
        <dbReference type="EC" id="2.3.1.257"/>
    </reaction>
</comment>
<evidence type="ECO:0000259" key="16">
    <source>
        <dbReference type="PROSITE" id="PS51186"/>
    </source>
</evidence>
<dbReference type="GO" id="GO:0010485">
    <property type="term" value="F:histone H4 acetyltransferase activity"/>
    <property type="evidence" value="ECO:0007669"/>
    <property type="project" value="InterPro"/>
</dbReference>
<feature type="domain" description="N-acetyltransferase" evidence="16">
    <location>
        <begin position="148"/>
        <end position="306"/>
    </location>
</feature>
<sequence length="306" mass="35286">MNTPECALRLVVGTETISTCTDHHITHDPHRNCSINFTRWEDRHRYLHFRCHADDDRVPQCTGRLAHRACVTVANLWWLSVLSPFECSASRKETKSSKRAQQTRQSQSTAFRKVRAANKLEDPLKNYPEFKNFNKDSFIARVECLQTCSLSSITLDWAFGLTKTNMQAMYEKSEWGWSDQAKQDELQHADAWYLIVWDSDGQPVAFSNFRFDLDYRKPVLYCYEIQLEEKVQRNGLGTFLMHSLHAIASSAHMNKVVLTVFKHNAGAQKFFRQTLQYKVDETSPGENGENGDSADGCCYDILSRHT</sequence>
<comment type="subcellular location">
    <subcellularLocation>
        <location evidence="2">Cytoplasm</location>
    </subcellularLocation>
    <subcellularLocation>
        <location evidence="1">Nucleus</location>
    </subcellularLocation>
</comment>
<dbReference type="AlphaFoldDB" id="A0A8C4NEK1"/>
<reference evidence="17" key="2">
    <citation type="submission" date="2025-09" db="UniProtKB">
        <authorList>
            <consortium name="Ensembl"/>
        </authorList>
    </citation>
    <scope>IDENTIFICATION</scope>
</reference>
<evidence type="ECO:0000256" key="11">
    <source>
        <dbReference type="ARBA" id="ARBA00023315"/>
    </source>
</evidence>
<evidence type="ECO:0000256" key="7">
    <source>
        <dbReference type="ARBA" id="ARBA00022679"/>
    </source>
</evidence>
<name>A0A8C4NEK1_EPTBU</name>
<dbReference type="GeneTree" id="ENSGT00390000014903"/>
<dbReference type="GO" id="GO:0043998">
    <property type="term" value="F:histone H2A acetyltransferase activity"/>
    <property type="evidence" value="ECO:0007669"/>
    <property type="project" value="InterPro"/>
</dbReference>
<accession>A0A8C4NEK1</accession>
<evidence type="ECO:0000256" key="9">
    <source>
        <dbReference type="ARBA" id="ARBA00023242"/>
    </source>
</evidence>
<dbReference type="EC" id="2.3.1.257" evidence="4"/>
<evidence type="ECO:0000256" key="12">
    <source>
        <dbReference type="ARBA" id="ARBA00047821"/>
    </source>
</evidence>
<dbReference type="PANTHER" id="PTHR20531:SF1">
    <property type="entry name" value="N-ALPHA-ACETYLTRANSFERASE 40"/>
    <property type="match status" value="1"/>
</dbReference>
<dbReference type="Ensembl" id="ENSEBUT00000001660.1">
    <property type="protein sequence ID" value="ENSEBUP00000001337.1"/>
    <property type="gene ID" value="ENSEBUG00000001192.1"/>
</dbReference>
<keyword evidence="10" id="KW-0449">Lipoprotein</keyword>
<dbReference type="InterPro" id="IPR039949">
    <property type="entry name" value="NAA40"/>
</dbReference>
<evidence type="ECO:0000256" key="4">
    <source>
        <dbReference type="ARBA" id="ARBA00012950"/>
    </source>
</evidence>
<evidence type="ECO:0000256" key="2">
    <source>
        <dbReference type="ARBA" id="ARBA00004496"/>
    </source>
</evidence>
<reference evidence="17" key="1">
    <citation type="submission" date="2025-08" db="UniProtKB">
        <authorList>
            <consortium name="Ensembl"/>
        </authorList>
    </citation>
    <scope>IDENTIFICATION</scope>
</reference>
<comment type="catalytic activity">
    <reaction evidence="12">
        <text>N-terminal L-seryl-[histone H2A] + acetyl-CoA = N-terminal N(alpha)-acetyl-L-seryl-[histone H2A] + CoA + H(+)</text>
        <dbReference type="Rhea" id="RHEA:50600"/>
        <dbReference type="Rhea" id="RHEA-COMP:12742"/>
        <dbReference type="Rhea" id="RHEA-COMP:12744"/>
        <dbReference type="ChEBI" id="CHEBI:15378"/>
        <dbReference type="ChEBI" id="CHEBI:57287"/>
        <dbReference type="ChEBI" id="CHEBI:57288"/>
        <dbReference type="ChEBI" id="CHEBI:64738"/>
        <dbReference type="ChEBI" id="CHEBI:83690"/>
        <dbReference type="EC" id="2.3.1.257"/>
    </reaction>
</comment>
<evidence type="ECO:0000313" key="17">
    <source>
        <dbReference type="Ensembl" id="ENSEBUP00000001337.1"/>
    </source>
</evidence>
<dbReference type="GO" id="GO:0005634">
    <property type="term" value="C:nucleus"/>
    <property type="evidence" value="ECO:0007669"/>
    <property type="project" value="UniProtKB-SubCell"/>
</dbReference>
<dbReference type="GO" id="GO:0005737">
    <property type="term" value="C:cytoplasm"/>
    <property type="evidence" value="ECO:0007669"/>
    <property type="project" value="UniProtKB-SubCell"/>
</dbReference>
<proteinExistence type="inferred from homology"/>
<evidence type="ECO:0000256" key="6">
    <source>
        <dbReference type="ARBA" id="ARBA00022490"/>
    </source>
</evidence>
<evidence type="ECO:0000256" key="10">
    <source>
        <dbReference type="ARBA" id="ARBA00023288"/>
    </source>
</evidence>
<keyword evidence="9" id="KW-0539">Nucleus</keyword>